<name>A0A0N4XU64_NIPBR</name>
<dbReference type="Proteomes" id="UP000271162">
    <property type="component" value="Unassembled WGS sequence"/>
</dbReference>
<dbReference type="AlphaFoldDB" id="A0A0N4XU64"/>
<reference evidence="4" key="1">
    <citation type="submission" date="2017-02" db="UniProtKB">
        <authorList>
            <consortium name="WormBaseParasite"/>
        </authorList>
    </citation>
    <scope>IDENTIFICATION</scope>
</reference>
<feature type="chain" id="PRO_5043124816" evidence="1">
    <location>
        <begin position="18"/>
        <end position="263"/>
    </location>
</feature>
<keyword evidence="3" id="KW-1185">Reference proteome</keyword>
<proteinExistence type="predicted"/>
<evidence type="ECO:0000313" key="3">
    <source>
        <dbReference type="Proteomes" id="UP000271162"/>
    </source>
</evidence>
<dbReference type="WBParaSite" id="NBR_0000622801-mRNA-1">
    <property type="protein sequence ID" value="NBR_0000622801-mRNA-1"/>
    <property type="gene ID" value="NBR_0000622801"/>
</dbReference>
<keyword evidence="1" id="KW-0732">Signal</keyword>
<evidence type="ECO:0000313" key="4">
    <source>
        <dbReference type="WBParaSite" id="NBR_0000622801-mRNA-1"/>
    </source>
</evidence>
<protein>
    <submittedName>
        <fullName evidence="4">Pancreatic secretory granule membrane major glycoprotein GP2</fullName>
    </submittedName>
</protein>
<evidence type="ECO:0000256" key="1">
    <source>
        <dbReference type="SAM" id="SignalP"/>
    </source>
</evidence>
<reference evidence="2 3" key="2">
    <citation type="submission" date="2018-11" db="EMBL/GenBank/DDBJ databases">
        <authorList>
            <consortium name="Pathogen Informatics"/>
        </authorList>
    </citation>
    <scope>NUCLEOTIDE SEQUENCE [LARGE SCALE GENOMIC DNA]</scope>
</reference>
<evidence type="ECO:0000313" key="2">
    <source>
        <dbReference type="EMBL" id="VDL69818.1"/>
    </source>
</evidence>
<dbReference type="EMBL" id="UYSL01019786">
    <property type="protein sequence ID" value="VDL69818.1"/>
    <property type="molecule type" value="Genomic_DNA"/>
</dbReference>
<organism evidence="4">
    <name type="scientific">Nippostrongylus brasiliensis</name>
    <name type="common">Rat hookworm</name>
    <dbReference type="NCBI Taxonomy" id="27835"/>
    <lineage>
        <taxon>Eukaryota</taxon>
        <taxon>Metazoa</taxon>
        <taxon>Ecdysozoa</taxon>
        <taxon>Nematoda</taxon>
        <taxon>Chromadorea</taxon>
        <taxon>Rhabditida</taxon>
        <taxon>Rhabditina</taxon>
        <taxon>Rhabditomorpha</taxon>
        <taxon>Strongyloidea</taxon>
        <taxon>Heligmosomidae</taxon>
        <taxon>Nippostrongylus</taxon>
    </lineage>
</organism>
<feature type="signal peptide" evidence="1">
    <location>
        <begin position="1"/>
        <end position="17"/>
    </location>
</feature>
<accession>A0A0N4XU64</accession>
<dbReference type="OMA" id="HFAFCCN"/>
<sequence>MMRTAALLLALFHLVVTENCANRKRREVMWYFDEQEKTCFAYPINCYTPLYIRASLYHSEEECALNHMSLLWKTYTLSCPFSLQLATFSRSNGDQVPYIFSPQLCRMSGGRLVSDLCTSSEFCYKHKHFAFCCNIRAFVGTAPASGRFTISGIGGPAKHIKGAVFSPPPPEAPSDCNEDGDRNEIEWYPKENMACVARRSDCESPGFPIDVVNDTYATQQECMDVHFADWMMSYKLTCSEGYAPATIGDSPLIFSVCENDKRN</sequence>
<gene>
    <name evidence="2" type="ORF">NBR_LOCUS6229</name>
</gene>